<keyword evidence="2" id="KW-1185">Reference proteome</keyword>
<comment type="caution">
    <text evidence="1">The sequence shown here is derived from an EMBL/GenBank/DDBJ whole genome shotgun (WGS) entry which is preliminary data.</text>
</comment>
<dbReference type="OrthoDB" id="2652344at2759"/>
<accession>A0A9P7J184</accession>
<dbReference type="AlphaFoldDB" id="A0A9P7J184"/>
<organism evidence="1 2">
    <name type="scientific">Suillus plorans</name>
    <dbReference type="NCBI Taxonomy" id="116603"/>
    <lineage>
        <taxon>Eukaryota</taxon>
        <taxon>Fungi</taxon>
        <taxon>Dikarya</taxon>
        <taxon>Basidiomycota</taxon>
        <taxon>Agaricomycotina</taxon>
        <taxon>Agaricomycetes</taxon>
        <taxon>Agaricomycetidae</taxon>
        <taxon>Boletales</taxon>
        <taxon>Suillineae</taxon>
        <taxon>Suillaceae</taxon>
        <taxon>Suillus</taxon>
    </lineage>
</organism>
<reference evidence="1" key="1">
    <citation type="journal article" date="2020" name="New Phytol.">
        <title>Comparative genomics reveals dynamic genome evolution in host specialist ectomycorrhizal fungi.</title>
        <authorList>
            <person name="Lofgren L.A."/>
            <person name="Nguyen N.H."/>
            <person name="Vilgalys R."/>
            <person name="Ruytinx J."/>
            <person name="Liao H.L."/>
            <person name="Branco S."/>
            <person name="Kuo A."/>
            <person name="LaButti K."/>
            <person name="Lipzen A."/>
            <person name="Andreopoulos W."/>
            <person name="Pangilinan J."/>
            <person name="Riley R."/>
            <person name="Hundley H."/>
            <person name="Na H."/>
            <person name="Barry K."/>
            <person name="Grigoriev I.V."/>
            <person name="Stajich J.E."/>
            <person name="Kennedy P.G."/>
        </authorList>
    </citation>
    <scope>NUCLEOTIDE SEQUENCE</scope>
    <source>
        <strain evidence="1">S12</strain>
    </source>
</reference>
<proteinExistence type="predicted"/>
<evidence type="ECO:0000313" key="1">
    <source>
        <dbReference type="EMBL" id="KAG1799243.1"/>
    </source>
</evidence>
<protein>
    <submittedName>
        <fullName evidence="1">Uncharacterized protein</fullName>
    </submittedName>
</protein>
<dbReference type="RefSeq" id="XP_041163642.1">
    <property type="nucleotide sequence ID" value="XM_041299794.1"/>
</dbReference>
<gene>
    <name evidence="1" type="ORF">HD556DRAFT_1305489</name>
</gene>
<sequence length="108" mass="11958">MRCKSVSLHYIPMSYSYALSTLLLSLTPNHCLKAVNFAMPMAKTKRMAKKSHGGLAPCVNLRGGASTAPGTEEMEVCPEFQHNEYCIVCRDGSIEEHQLFLCNGHILQ</sequence>
<evidence type="ECO:0000313" key="2">
    <source>
        <dbReference type="Proteomes" id="UP000719766"/>
    </source>
</evidence>
<dbReference type="GeneID" id="64593558"/>
<name>A0A9P7J184_9AGAM</name>
<dbReference type="Proteomes" id="UP000719766">
    <property type="component" value="Unassembled WGS sequence"/>
</dbReference>
<dbReference type="EMBL" id="JABBWE010000011">
    <property type="protein sequence ID" value="KAG1799243.1"/>
    <property type="molecule type" value="Genomic_DNA"/>
</dbReference>